<gene>
    <name evidence="1" type="ORF">A3J30_00810</name>
</gene>
<protein>
    <submittedName>
        <fullName evidence="1">Uncharacterized protein</fullName>
    </submittedName>
</protein>
<evidence type="ECO:0000313" key="1">
    <source>
        <dbReference type="EMBL" id="OHA76882.1"/>
    </source>
</evidence>
<dbReference type="AlphaFoldDB" id="A0A1G2RX36"/>
<dbReference type="Proteomes" id="UP000178222">
    <property type="component" value="Unassembled WGS sequence"/>
</dbReference>
<sequence length="90" mass="10135">MARCFPRLSPNARRGFSLANIEMPSALETKNSGLEKKYKNRGAAAAMAMKEKTQNETMNRFPHYSLPAWKSHMKKAPATSSAESRKPMYV</sequence>
<evidence type="ECO:0000313" key="2">
    <source>
        <dbReference type="Proteomes" id="UP000178222"/>
    </source>
</evidence>
<accession>A0A1G2RX36</accession>
<organism evidence="1 2">
    <name type="scientific">Candidatus Wildermuthbacteria bacterium RIFCSPLOWO2_02_FULL_47_9c</name>
    <dbReference type="NCBI Taxonomy" id="1802466"/>
    <lineage>
        <taxon>Bacteria</taxon>
        <taxon>Candidatus Wildermuthiibacteriota</taxon>
    </lineage>
</organism>
<dbReference type="EMBL" id="MHUL01000021">
    <property type="protein sequence ID" value="OHA76882.1"/>
    <property type="molecule type" value="Genomic_DNA"/>
</dbReference>
<reference evidence="1 2" key="1">
    <citation type="journal article" date="2016" name="Nat. Commun.">
        <title>Thousands of microbial genomes shed light on interconnected biogeochemical processes in an aquifer system.</title>
        <authorList>
            <person name="Anantharaman K."/>
            <person name="Brown C.T."/>
            <person name="Hug L.A."/>
            <person name="Sharon I."/>
            <person name="Castelle C.J."/>
            <person name="Probst A.J."/>
            <person name="Thomas B.C."/>
            <person name="Singh A."/>
            <person name="Wilkins M.J."/>
            <person name="Karaoz U."/>
            <person name="Brodie E.L."/>
            <person name="Williams K.H."/>
            <person name="Hubbard S.S."/>
            <person name="Banfield J.F."/>
        </authorList>
    </citation>
    <scope>NUCLEOTIDE SEQUENCE [LARGE SCALE GENOMIC DNA]</scope>
</reference>
<proteinExistence type="predicted"/>
<comment type="caution">
    <text evidence="1">The sequence shown here is derived from an EMBL/GenBank/DDBJ whole genome shotgun (WGS) entry which is preliminary data.</text>
</comment>
<name>A0A1G2RX36_9BACT</name>